<accession>A0ABU7WEG7</accession>
<evidence type="ECO:0000256" key="1">
    <source>
        <dbReference type="ARBA" id="ARBA00022448"/>
    </source>
</evidence>
<proteinExistence type="predicted"/>
<dbReference type="InterPro" id="IPR027417">
    <property type="entry name" value="P-loop_NTPase"/>
</dbReference>
<dbReference type="CDD" id="cd03230">
    <property type="entry name" value="ABC_DR_subfamily_A"/>
    <property type="match status" value="1"/>
</dbReference>
<evidence type="ECO:0000256" key="3">
    <source>
        <dbReference type="ARBA" id="ARBA00022840"/>
    </source>
</evidence>
<dbReference type="Gene3D" id="3.40.50.300">
    <property type="entry name" value="P-loop containing nucleotide triphosphate hydrolases"/>
    <property type="match status" value="1"/>
</dbReference>
<comment type="caution">
    <text evidence="5">The sequence shown here is derived from an EMBL/GenBank/DDBJ whole genome shotgun (WGS) entry which is preliminary data.</text>
</comment>
<dbReference type="EMBL" id="JAZHBM010000002">
    <property type="protein sequence ID" value="MEF3082365.1"/>
    <property type="molecule type" value="Genomic_DNA"/>
</dbReference>
<keyword evidence="2" id="KW-0547">Nucleotide-binding</keyword>
<sequence>MNAILDRSISAVATPVAFGAAAPLAADGLIKQYDHENVLKGVSLTIEPGTVLGLIGRNGAGKSTLIRAMLGLIEPDAGHATVWGVPALRLTDAIKQRLGYVPQQPEAMAWLQVGEMLDFIGRFYPRWDAAYVDATLERWQLPRNRVLAKLSPGERQRVAILRALAPRPELLVLDEPASALDPVGRRELLREIASRAGESGTTVLFSTHIMSDLERVASHVAFLHAGELLLHSELDSLKERNLRLHVPEAVAVQLREDVPGEVSRRPHPYGGLSITVLRGEDAPWPDLLQVPGVRAEALPLEDLFIEVSA</sequence>
<evidence type="ECO:0000313" key="6">
    <source>
        <dbReference type="Proteomes" id="UP001358324"/>
    </source>
</evidence>
<dbReference type="GO" id="GO:0005524">
    <property type="term" value="F:ATP binding"/>
    <property type="evidence" value="ECO:0007669"/>
    <property type="project" value="UniProtKB-KW"/>
</dbReference>
<dbReference type="InterPro" id="IPR003593">
    <property type="entry name" value="AAA+_ATPase"/>
</dbReference>
<dbReference type="PROSITE" id="PS50893">
    <property type="entry name" value="ABC_TRANSPORTER_2"/>
    <property type="match status" value="1"/>
</dbReference>
<dbReference type="InterPro" id="IPR017871">
    <property type="entry name" value="ABC_transporter-like_CS"/>
</dbReference>
<keyword evidence="6" id="KW-1185">Reference proteome</keyword>
<protein>
    <submittedName>
        <fullName evidence="5">ABC transporter ATP-binding protein</fullName>
    </submittedName>
</protein>
<keyword evidence="3 5" id="KW-0067">ATP-binding</keyword>
<dbReference type="InterPro" id="IPR051782">
    <property type="entry name" value="ABC_Transporter_VariousFunc"/>
</dbReference>
<dbReference type="SUPFAM" id="SSF52540">
    <property type="entry name" value="P-loop containing nucleoside triphosphate hydrolases"/>
    <property type="match status" value="1"/>
</dbReference>
<dbReference type="Pfam" id="PF00005">
    <property type="entry name" value="ABC_tran"/>
    <property type="match status" value="1"/>
</dbReference>
<organism evidence="5 6">
    <name type="scientific">Luteimonas flava</name>
    <dbReference type="NCBI Taxonomy" id="3115822"/>
    <lineage>
        <taxon>Bacteria</taxon>
        <taxon>Pseudomonadati</taxon>
        <taxon>Pseudomonadota</taxon>
        <taxon>Gammaproteobacteria</taxon>
        <taxon>Lysobacterales</taxon>
        <taxon>Lysobacteraceae</taxon>
        <taxon>Luteimonas</taxon>
    </lineage>
</organism>
<evidence type="ECO:0000259" key="4">
    <source>
        <dbReference type="PROSITE" id="PS50893"/>
    </source>
</evidence>
<name>A0ABU7WEG7_9GAMM</name>
<evidence type="ECO:0000313" key="5">
    <source>
        <dbReference type="EMBL" id="MEF3082365.1"/>
    </source>
</evidence>
<dbReference type="PANTHER" id="PTHR42939">
    <property type="entry name" value="ABC TRANSPORTER ATP-BINDING PROTEIN ALBC-RELATED"/>
    <property type="match status" value="1"/>
</dbReference>
<keyword evidence="1" id="KW-0813">Transport</keyword>
<feature type="domain" description="ABC transporter" evidence="4">
    <location>
        <begin position="24"/>
        <end position="250"/>
    </location>
</feature>
<gene>
    <name evidence="5" type="ORF">V3391_09090</name>
</gene>
<dbReference type="Proteomes" id="UP001358324">
    <property type="component" value="Unassembled WGS sequence"/>
</dbReference>
<dbReference type="PROSITE" id="PS00211">
    <property type="entry name" value="ABC_TRANSPORTER_1"/>
    <property type="match status" value="1"/>
</dbReference>
<dbReference type="RefSeq" id="WP_332078111.1">
    <property type="nucleotide sequence ID" value="NZ_JAZHBM010000002.1"/>
</dbReference>
<dbReference type="SMART" id="SM00382">
    <property type="entry name" value="AAA"/>
    <property type="match status" value="1"/>
</dbReference>
<evidence type="ECO:0000256" key="2">
    <source>
        <dbReference type="ARBA" id="ARBA00022741"/>
    </source>
</evidence>
<reference evidence="5 6" key="1">
    <citation type="submission" date="2024-01" db="EMBL/GenBank/DDBJ databases">
        <title>Novel species of the genus Luteimonas isolated from rivers.</title>
        <authorList>
            <person name="Lu H."/>
        </authorList>
    </citation>
    <scope>NUCLEOTIDE SEQUENCE [LARGE SCALE GENOMIC DNA]</scope>
    <source>
        <strain evidence="5 6">SMYT11W</strain>
    </source>
</reference>
<dbReference type="PANTHER" id="PTHR42939:SF1">
    <property type="entry name" value="ABC TRANSPORTER ATP-BINDING PROTEIN ALBC-RELATED"/>
    <property type="match status" value="1"/>
</dbReference>
<dbReference type="InterPro" id="IPR003439">
    <property type="entry name" value="ABC_transporter-like_ATP-bd"/>
</dbReference>